<keyword evidence="2" id="KW-1185">Reference proteome</keyword>
<gene>
    <name evidence="1" type="ORF">ITJ86_14450</name>
</gene>
<sequence>MYKILFIFLFIGQIAFAQITIKDSISTYPVSYATVSFGNGNGLFADDEGQFVFTKKLYPDIDSLFISALGFKDLNVATHNLPNHLLLQPEASELDEVFIGTTLDRKFKEEELKPSLDDDYYNCWLPTIESEIAVYFPKTTTKDQQLKEVVFPIALESKDWEKRNRRNSEKKKFSTLFKVKFYSNNNGVPGNVLTNETIVFRATEKDGDAYELNVDDHNIYIPDNGFFVSLQVLGYTNKEGKLLPNKKYKEIESRGGSVVKIPTNFRPLLPFTDDIASKNTFIKRVFISGNNWVKFDKGNQFKSSLLDKNLFNYGIGLTYKTFKDE</sequence>
<dbReference type="Proteomes" id="UP000611215">
    <property type="component" value="Unassembled WGS sequence"/>
</dbReference>
<name>A0ABS0ENC3_9FLAO</name>
<organism evidence="1 2">
    <name type="scientific">Winogradskyella marina</name>
    <dbReference type="NCBI Taxonomy" id="2785530"/>
    <lineage>
        <taxon>Bacteria</taxon>
        <taxon>Pseudomonadati</taxon>
        <taxon>Bacteroidota</taxon>
        <taxon>Flavobacteriia</taxon>
        <taxon>Flavobacteriales</taxon>
        <taxon>Flavobacteriaceae</taxon>
        <taxon>Winogradskyella</taxon>
    </lineage>
</organism>
<evidence type="ECO:0008006" key="3">
    <source>
        <dbReference type="Google" id="ProtNLM"/>
    </source>
</evidence>
<protein>
    <recommendedName>
        <fullName evidence="3">Carboxypeptidase-like regulatory domain-containing protein</fullName>
    </recommendedName>
</protein>
<dbReference type="EMBL" id="JADOET010000015">
    <property type="protein sequence ID" value="MBF8151107.1"/>
    <property type="molecule type" value="Genomic_DNA"/>
</dbReference>
<evidence type="ECO:0000313" key="1">
    <source>
        <dbReference type="EMBL" id="MBF8151107.1"/>
    </source>
</evidence>
<evidence type="ECO:0000313" key="2">
    <source>
        <dbReference type="Proteomes" id="UP000611215"/>
    </source>
</evidence>
<reference evidence="1 2" key="1">
    <citation type="submission" date="2020-11" db="EMBL/GenBank/DDBJ databases">
        <title>Winogradskyella marina sp. nov., isolated from marine sediment.</title>
        <authorList>
            <person name="Bo J."/>
            <person name="Wang S."/>
            <person name="Song X."/>
            <person name="Du Z."/>
        </authorList>
    </citation>
    <scope>NUCLEOTIDE SEQUENCE [LARGE SCALE GENOMIC DNA]</scope>
    <source>
        <strain evidence="1 2">F6397</strain>
    </source>
</reference>
<proteinExistence type="predicted"/>
<dbReference type="RefSeq" id="WP_195872366.1">
    <property type="nucleotide sequence ID" value="NZ_JADOET010000015.1"/>
</dbReference>
<accession>A0ABS0ENC3</accession>
<comment type="caution">
    <text evidence="1">The sequence shown here is derived from an EMBL/GenBank/DDBJ whole genome shotgun (WGS) entry which is preliminary data.</text>
</comment>